<evidence type="ECO:0000313" key="2">
    <source>
        <dbReference type="EMBL" id="GAX25225.1"/>
    </source>
</evidence>
<keyword evidence="3" id="KW-1185">Reference proteome</keyword>
<feature type="region of interest" description="Disordered" evidence="1">
    <location>
        <begin position="227"/>
        <end position="253"/>
    </location>
</feature>
<accession>A0A1Z5KGH7</accession>
<feature type="compositionally biased region" description="Basic residues" evidence="1">
    <location>
        <begin position="1"/>
        <end position="11"/>
    </location>
</feature>
<proteinExistence type="predicted"/>
<dbReference type="Proteomes" id="UP000198406">
    <property type="component" value="Unassembled WGS sequence"/>
</dbReference>
<dbReference type="AlphaFoldDB" id="A0A1Z5KGH7"/>
<dbReference type="OrthoDB" id="47967at2759"/>
<gene>
    <name evidence="2" type="ORF">FisN_5Lh309</name>
</gene>
<sequence length="277" mass="31256">MSGRGRGRGRGRGSGPLSQSKLLLKRSAQEAGLDNDREMMSIQEIVRPSLYPDILWQSSGNDAAHPTSLNPFVIKEEEAEELRQAQQIVIAKRPATVVSMIQKQRQIFEALNKSSHFVQQNPMTDVARYGQQTIRTAPDQNVLLSMSGHQGINPMSSNELNENETEVLDTVTSASIQRQKVYSKLATDERYFPAELLSTRKQLESAREARNPQRKTLTDLLAEEEKIQATDEQLQEEDEEIGEELEDMDEEEVEDYTTNYYDSDNDISVDGDGEATF</sequence>
<dbReference type="InParanoid" id="A0A1Z5KGH7"/>
<comment type="caution">
    <text evidence="2">The sequence shown here is derived from an EMBL/GenBank/DDBJ whole genome shotgun (WGS) entry which is preliminary data.</text>
</comment>
<evidence type="ECO:0000256" key="1">
    <source>
        <dbReference type="SAM" id="MobiDB-lite"/>
    </source>
</evidence>
<feature type="region of interest" description="Disordered" evidence="1">
    <location>
        <begin position="258"/>
        <end position="277"/>
    </location>
</feature>
<feature type="compositionally biased region" description="Acidic residues" evidence="1">
    <location>
        <begin position="233"/>
        <end position="253"/>
    </location>
</feature>
<feature type="compositionally biased region" description="Acidic residues" evidence="1">
    <location>
        <begin position="263"/>
        <end position="277"/>
    </location>
</feature>
<protein>
    <recommendedName>
        <fullName evidence="4">DNA-directed RNA polymerase III subunit</fullName>
    </recommendedName>
</protein>
<dbReference type="EMBL" id="BDSP01000223">
    <property type="protein sequence ID" value="GAX25225.1"/>
    <property type="molecule type" value="Genomic_DNA"/>
</dbReference>
<name>A0A1Z5KGH7_FISSO</name>
<feature type="region of interest" description="Disordered" evidence="1">
    <location>
        <begin position="1"/>
        <end position="36"/>
    </location>
</feature>
<evidence type="ECO:0000313" key="3">
    <source>
        <dbReference type="Proteomes" id="UP000198406"/>
    </source>
</evidence>
<organism evidence="2 3">
    <name type="scientific">Fistulifera solaris</name>
    <name type="common">Oleaginous diatom</name>
    <dbReference type="NCBI Taxonomy" id="1519565"/>
    <lineage>
        <taxon>Eukaryota</taxon>
        <taxon>Sar</taxon>
        <taxon>Stramenopiles</taxon>
        <taxon>Ochrophyta</taxon>
        <taxon>Bacillariophyta</taxon>
        <taxon>Bacillariophyceae</taxon>
        <taxon>Bacillariophycidae</taxon>
        <taxon>Naviculales</taxon>
        <taxon>Naviculaceae</taxon>
        <taxon>Fistulifera</taxon>
    </lineage>
</organism>
<reference evidence="2 3" key="1">
    <citation type="journal article" date="2015" name="Plant Cell">
        <title>Oil accumulation by the oleaginous diatom Fistulifera solaris as revealed by the genome and transcriptome.</title>
        <authorList>
            <person name="Tanaka T."/>
            <person name="Maeda Y."/>
            <person name="Veluchamy A."/>
            <person name="Tanaka M."/>
            <person name="Abida H."/>
            <person name="Marechal E."/>
            <person name="Bowler C."/>
            <person name="Muto M."/>
            <person name="Sunaga Y."/>
            <person name="Tanaka M."/>
            <person name="Yoshino T."/>
            <person name="Taniguchi T."/>
            <person name="Fukuda Y."/>
            <person name="Nemoto M."/>
            <person name="Matsumoto M."/>
            <person name="Wong P.S."/>
            <person name="Aburatani S."/>
            <person name="Fujibuchi W."/>
        </authorList>
    </citation>
    <scope>NUCLEOTIDE SEQUENCE [LARGE SCALE GENOMIC DNA]</scope>
    <source>
        <strain evidence="2 3">JPCC DA0580</strain>
    </source>
</reference>
<evidence type="ECO:0008006" key="4">
    <source>
        <dbReference type="Google" id="ProtNLM"/>
    </source>
</evidence>